<feature type="transmembrane region" description="Helical" evidence="1">
    <location>
        <begin position="7"/>
        <end position="27"/>
    </location>
</feature>
<name>A0ABW3HYH5_9FLAO</name>
<dbReference type="Pfam" id="PF01757">
    <property type="entry name" value="Acyl_transf_3"/>
    <property type="match status" value="1"/>
</dbReference>
<evidence type="ECO:0000256" key="1">
    <source>
        <dbReference type="SAM" id="Phobius"/>
    </source>
</evidence>
<sequence>MSSDKPIYFKGLNGIRAIASLLVVIWHTDRFVSLFGVIPKGFYNTGMASRAVDIFFVLSGFLITYLLFAEKEKTGTINFKKFYLRRVYRIWPIYYIITFLTLILMHFEIIPKVNYALESTVLYIFMLANVAYALKIAITSINPLWSIGVEEQFYLIWPHIIKRASNYLKVFIWFYLAVLIVKIVCFKLFSVKMPSLVSFFYHWRLNIMALGAMGAYLVFNKKKILSLVYRKEIQLLAWGILLYSCLVKPIHFYTIIDSEINSIFYLIIILNVATNSKTLISLENKVFNFIGQISYGIYIYHLTVIYVLVYLFKGVGINYFLVHILTLLITIVVAKLSYRYIEIPFLKIKKKFAVVESSNVKQ</sequence>
<feature type="domain" description="Acyltransferase 3" evidence="2">
    <location>
        <begin position="10"/>
        <end position="334"/>
    </location>
</feature>
<keyword evidence="4" id="KW-1185">Reference proteome</keyword>
<keyword evidence="3" id="KW-0808">Transferase</keyword>
<keyword evidence="1" id="KW-0812">Transmembrane</keyword>
<feature type="transmembrane region" description="Helical" evidence="1">
    <location>
        <begin position="122"/>
        <end position="145"/>
    </location>
</feature>
<evidence type="ECO:0000313" key="3">
    <source>
        <dbReference type="EMBL" id="MFD0962612.1"/>
    </source>
</evidence>
<accession>A0ABW3HYH5</accession>
<feature type="transmembrane region" description="Helical" evidence="1">
    <location>
        <begin position="318"/>
        <end position="341"/>
    </location>
</feature>
<dbReference type="PANTHER" id="PTHR23028">
    <property type="entry name" value="ACETYLTRANSFERASE"/>
    <property type="match status" value="1"/>
</dbReference>
<dbReference type="Proteomes" id="UP001596997">
    <property type="component" value="Unassembled WGS sequence"/>
</dbReference>
<keyword evidence="1" id="KW-0472">Membrane</keyword>
<feature type="transmembrane region" description="Helical" evidence="1">
    <location>
        <begin position="262"/>
        <end position="280"/>
    </location>
</feature>
<feature type="transmembrane region" description="Helical" evidence="1">
    <location>
        <begin position="90"/>
        <end position="110"/>
    </location>
</feature>
<comment type="caution">
    <text evidence="3">The sequence shown here is derived from an EMBL/GenBank/DDBJ whole genome shotgun (WGS) entry which is preliminary data.</text>
</comment>
<feature type="transmembrane region" description="Helical" evidence="1">
    <location>
        <begin position="292"/>
        <end position="312"/>
    </location>
</feature>
<evidence type="ECO:0000313" key="4">
    <source>
        <dbReference type="Proteomes" id="UP001596997"/>
    </source>
</evidence>
<organism evidence="3 4">
    <name type="scientific">Pseudofulvibacter geojedonensis</name>
    <dbReference type="NCBI Taxonomy" id="1123758"/>
    <lineage>
        <taxon>Bacteria</taxon>
        <taxon>Pseudomonadati</taxon>
        <taxon>Bacteroidota</taxon>
        <taxon>Flavobacteriia</taxon>
        <taxon>Flavobacteriales</taxon>
        <taxon>Flavobacteriaceae</taxon>
        <taxon>Pseudofulvibacter</taxon>
    </lineage>
</organism>
<protein>
    <submittedName>
        <fullName evidence="3">Acyltransferase family protein</fullName>
        <ecNumber evidence="3">2.3.-.-</ecNumber>
    </submittedName>
</protein>
<dbReference type="GO" id="GO:0016746">
    <property type="term" value="F:acyltransferase activity"/>
    <property type="evidence" value="ECO:0007669"/>
    <property type="project" value="UniProtKB-KW"/>
</dbReference>
<reference evidence="4" key="1">
    <citation type="journal article" date="2019" name="Int. J. Syst. Evol. Microbiol.">
        <title>The Global Catalogue of Microorganisms (GCM) 10K type strain sequencing project: providing services to taxonomists for standard genome sequencing and annotation.</title>
        <authorList>
            <consortium name="The Broad Institute Genomics Platform"/>
            <consortium name="The Broad Institute Genome Sequencing Center for Infectious Disease"/>
            <person name="Wu L."/>
            <person name="Ma J."/>
        </authorList>
    </citation>
    <scope>NUCLEOTIDE SEQUENCE [LARGE SCALE GENOMIC DNA]</scope>
    <source>
        <strain evidence="4">CCUG 62114</strain>
    </source>
</reference>
<evidence type="ECO:0000259" key="2">
    <source>
        <dbReference type="Pfam" id="PF01757"/>
    </source>
</evidence>
<dbReference type="InterPro" id="IPR002656">
    <property type="entry name" value="Acyl_transf_3_dom"/>
</dbReference>
<feature type="transmembrane region" description="Helical" evidence="1">
    <location>
        <begin position="47"/>
        <end position="69"/>
    </location>
</feature>
<keyword evidence="1" id="KW-1133">Transmembrane helix</keyword>
<keyword evidence="3" id="KW-0012">Acyltransferase</keyword>
<feature type="transmembrane region" description="Helical" evidence="1">
    <location>
        <begin position="201"/>
        <end position="219"/>
    </location>
</feature>
<proteinExistence type="predicted"/>
<dbReference type="InterPro" id="IPR050879">
    <property type="entry name" value="Acyltransferase_3"/>
</dbReference>
<dbReference type="EC" id="2.3.-.-" evidence="3"/>
<feature type="transmembrane region" description="Helical" evidence="1">
    <location>
        <begin position="235"/>
        <end position="256"/>
    </location>
</feature>
<feature type="transmembrane region" description="Helical" evidence="1">
    <location>
        <begin position="166"/>
        <end position="189"/>
    </location>
</feature>
<dbReference type="PANTHER" id="PTHR23028:SF53">
    <property type="entry name" value="ACYL_TRANSF_3 DOMAIN-CONTAINING PROTEIN"/>
    <property type="match status" value="1"/>
</dbReference>
<dbReference type="EMBL" id="JBHTJM010000002">
    <property type="protein sequence ID" value="MFD0962612.1"/>
    <property type="molecule type" value="Genomic_DNA"/>
</dbReference>
<gene>
    <name evidence="3" type="ORF">ACFQ1O_01185</name>
</gene>
<dbReference type="RefSeq" id="WP_377712456.1">
    <property type="nucleotide sequence ID" value="NZ_JBHTJM010000002.1"/>
</dbReference>